<feature type="chain" id="PRO_5032663567" description="DUF1566 domain-containing protein" evidence="1">
    <location>
        <begin position="23"/>
        <end position="358"/>
    </location>
</feature>
<proteinExistence type="predicted"/>
<accession>A0A806KFK6</accession>
<reference evidence="2" key="1">
    <citation type="submission" date="2012-03" db="EMBL/GenBank/DDBJ databases">
        <title>Functional metagenomics reveals considerable lignocellulase gene clusters in the gut microbiome of a wood-feeding higher termite.</title>
        <authorList>
            <person name="Liu N."/>
        </authorList>
    </citation>
    <scope>NUCLEOTIDE SEQUENCE</scope>
</reference>
<protein>
    <recommendedName>
        <fullName evidence="3">DUF1566 domain-containing protein</fullName>
    </recommendedName>
</protein>
<dbReference type="AlphaFoldDB" id="A0A806KFK6"/>
<feature type="signal peptide" evidence="1">
    <location>
        <begin position="1"/>
        <end position="22"/>
    </location>
</feature>
<dbReference type="Gene3D" id="3.40.50.10610">
    <property type="entry name" value="ABC-type transport auxiliary lipoprotein component"/>
    <property type="match status" value="1"/>
</dbReference>
<name>A0A806KFK6_9BACT</name>
<keyword evidence="1" id="KW-0732">Signal</keyword>
<dbReference type="EMBL" id="JQ844164">
    <property type="protein sequence ID" value="AGS51569.1"/>
    <property type="molecule type" value="Genomic_DNA"/>
</dbReference>
<evidence type="ECO:0000313" key="2">
    <source>
        <dbReference type="EMBL" id="AGS51569.1"/>
    </source>
</evidence>
<sequence length="358" mass="38192">MKKMVKRAITLVILGLVCVFTAAGQAPVELDPAIQQAVNAFGSKISGFGPRVAVLGFGSPTSELSTYVVNELTTPIGRRSGVTVISRADIDRALGQMNLSSSSNITDPQALDAGRRLNASFVITGSLEQTGDTYRFRAALINTATRATDAVSSSNLRVNARLTQLLGPAPAPAPAPVAAPTPAPAPAPVPVPAATGTYAIGGKGPAGGIIFYDKGNNNGGWQYMEAAPTDLPNKMPMLKDSINHDDIKERAVGKGKTNTADIMKQALEKGGGFGWAVQAVTTLNINGYSDWFIPSRDELHWMYGNLHMKNLGDFKSEWYWSSTSRGWGNGFTVENFANGNQDNDGSDKSYRVRPIRQF</sequence>
<organism evidence="2">
    <name type="scientific">uncultured bacterium contig00004</name>
    <dbReference type="NCBI Taxonomy" id="1181496"/>
    <lineage>
        <taxon>Bacteria</taxon>
        <taxon>environmental samples</taxon>
    </lineage>
</organism>
<evidence type="ECO:0000256" key="1">
    <source>
        <dbReference type="SAM" id="SignalP"/>
    </source>
</evidence>
<evidence type="ECO:0008006" key="3">
    <source>
        <dbReference type="Google" id="ProtNLM"/>
    </source>
</evidence>